<protein>
    <recommendedName>
        <fullName evidence="2">Replication protein A 70 kDa DNA-binding subunit B/D first OB fold domain-containing protein</fullName>
    </recommendedName>
</protein>
<proteinExistence type="predicted"/>
<sequence length="218" mass="24188">GMKIHCTCKRNFFSRVKKLQVGQWKCIENFSVTPATGKYRATSHKYKMSITGSTNVTNSDLKIDDDFLTLTPLQPIMNGSLDSNFLVDVIGRAIDIGDVQAVQVGGKENKRLELTLIDSEVPNNELAISSGSDEIEKPKVIKRQSENWSIYPDRSILDILQSTEVSLLSIESEDTKGASLTPVSKRSGSSMESQIDDLTSASKKQRFKNIKLEKNDGE</sequence>
<feature type="region of interest" description="Disordered" evidence="1">
    <location>
        <begin position="174"/>
        <end position="218"/>
    </location>
</feature>
<dbReference type="Proteomes" id="UP001642260">
    <property type="component" value="Unassembled WGS sequence"/>
</dbReference>
<organism evidence="3 4">
    <name type="scientific">Eruca vesicaria subsp. sativa</name>
    <name type="common">Garden rocket</name>
    <name type="synonym">Eruca sativa</name>
    <dbReference type="NCBI Taxonomy" id="29727"/>
    <lineage>
        <taxon>Eukaryota</taxon>
        <taxon>Viridiplantae</taxon>
        <taxon>Streptophyta</taxon>
        <taxon>Embryophyta</taxon>
        <taxon>Tracheophyta</taxon>
        <taxon>Spermatophyta</taxon>
        <taxon>Magnoliopsida</taxon>
        <taxon>eudicotyledons</taxon>
        <taxon>Gunneridae</taxon>
        <taxon>Pentapetalae</taxon>
        <taxon>rosids</taxon>
        <taxon>malvids</taxon>
        <taxon>Brassicales</taxon>
        <taxon>Brassicaceae</taxon>
        <taxon>Brassiceae</taxon>
        <taxon>Eruca</taxon>
    </lineage>
</organism>
<dbReference type="SUPFAM" id="SSF50249">
    <property type="entry name" value="Nucleic acid-binding proteins"/>
    <property type="match status" value="1"/>
</dbReference>
<dbReference type="InterPro" id="IPR003871">
    <property type="entry name" value="RFA1B/D_OB_1st"/>
</dbReference>
<accession>A0ABC8K6P9</accession>
<name>A0ABC8K6P9_ERUVS</name>
<comment type="caution">
    <text evidence="3">The sequence shown here is derived from an EMBL/GenBank/DDBJ whole genome shotgun (WGS) entry which is preliminary data.</text>
</comment>
<dbReference type="InterPro" id="IPR012340">
    <property type="entry name" value="NA-bd_OB-fold"/>
</dbReference>
<keyword evidence="4" id="KW-1185">Reference proteome</keyword>
<evidence type="ECO:0000313" key="4">
    <source>
        <dbReference type="Proteomes" id="UP001642260"/>
    </source>
</evidence>
<dbReference type="Gene3D" id="2.40.50.140">
    <property type="entry name" value="Nucleic acid-binding proteins"/>
    <property type="match status" value="2"/>
</dbReference>
<dbReference type="Pfam" id="PF02721">
    <property type="entry name" value="DUF223"/>
    <property type="match status" value="1"/>
</dbReference>
<feature type="non-terminal residue" evidence="3">
    <location>
        <position position="1"/>
    </location>
</feature>
<gene>
    <name evidence="3" type="ORF">ERUC_LOCUS19777</name>
</gene>
<feature type="domain" description="Replication protein A 70 kDa DNA-binding subunit B/D first OB fold" evidence="2">
    <location>
        <begin position="1"/>
        <end position="58"/>
    </location>
</feature>
<feature type="compositionally biased region" description="Polar residues" evidence="1">
    <location>
        <begin position="181"/>
        <end position="202"/>
    </location>
</feature>
<dbReference type="EMBL" id="CAKOAT010186378">
    <property type="protein sequence ID" value="CAH8354022.1"/>
    <property type="molecule type" value="Genomic_DNA"/>
</dbReference>
<reference evidence="3 4" key="1">
    <citation type="submission" date="2022-03" db="EMBL/GenBank/DDBJ databases">
        <authorList>
            <person name="Macdonald S."/>
            <person name="Ahmed S."/>
            <person name="Newling K."/>
        </authorList>
    </citation>
    <scope>NUCLEOTIDE SEQUENCE [LARGE SCALE GENOMIC DNA]</scope>
</reference>
<dbReference type="CDD" id="cd04480">
    <property type="entry name" value="RPA1_DBD_A_like"/>
    <property type="match status" value="1"/>
</dbReference>
<evidence type="ECO:0000313" key="3">
    <source>
        <dbReference type="EMBL" id="CAH8354022.1"/>
    </source>
</evidence>
<evidence type="ECO:0000259" key="2">
    <source>
        <dbReference type="Pfam" id="PF02721"/>
    </source>
</evidence>
<dbReference type="AlphaFoldDB" id="A0ABC8K6P9"/>
<evidence type="ECO:0000256" key="1">
    <source>
        <dbReference type="SAM" id="MobiDB-lite"/>
    </source>
</evidence>